<gene>
    <name evidence="3" type="ORF">HHI36_020373</name>
</gene>
<evidence type="ECO:0000313" key="4">
    <source>
        <dbReference type="Proteomes" id="UP001516400"/>
    </source>
</evidence>
<sequence>MSRSGKLTAAEAKLKKEDYHRKRRDKLKNSPKNLEKLREKERLKYLKKKEKGQVKSVSAMNSREKKQKRKQWRLNSSKYRERNPNVRNNLARLMNETPPASPVSLVESGSRVNAVKNDTAALRRRQQLRNRRAILYRRIAKLEQKLKEESKKSEKYRKKYTRLNDKIKFSSPEKKVKTLIKNTKLPDPIKKKLIFSEIITKQLAQSYAKLKTQKDKQAYYKISI</sequence>
<dbReference type="Proteomes" id="UP001516400">
    <property type="component" value="Unassembled WGS sequence"/>
</dbReference>
<dbReference type="EMBL" id="JABFTP020000083">
    <property type="protein sequence ID" value="KAL3275620.1"/>
    <property type="molecule type" value="Genomic_DNA"/>
</dbReference>
<keyword evidence="4" id="KW-1185">Reference proteome</keyword>
<feature type="compositionally biased region" description="Basic and acidic residues" evidence="2">
    <location>
        <begin position="33"/>
        <end position="44"/>
    </location>
</feature>
<feature type="coiled-coil region" evidence="1">
    <location>
        <begin position="125"/>
        <end position="166"/>
    </location>
</feature>
<protein>
    <submittedName>
        <fullName evidence="3">Uncharacterized protein</fullName>
    </submittedName>
</protein>
<evidence type="ECO:0000313" key="3">
    <source>
        <dbReference type="EMBL" id="KAL3275620.1"/>
    </source>
</evidence>
<evidence type="ECO:0000256" key="2">
    <source>
        <dbReference type="SAM" id="MobiDB-lite"/>
    </source>
</evidence>
<organism evidence="3 4">
    <name type="scientific">Cryptolaemus montrouzieri</name>
    <dbReference type="NCBI Taxonomy" id="559131"/>
    <lineage>
        <taxon>Eukaryota</taxon>
        <taxon>Metazoa</taxon>
        <taxon>Ecdysozoa</taxon>
        <taxon>Arthropoda</taxon>
        <taxon>Hexapoda</taxon>
        <taxon>Insecta</taxon>
        <taxon>Pterygota</taxon>
        <taxon>Neoptera</taxon>
        <taxon>Endopterygota</taxon>
        <taxon>Coleoptera</taxon>
        <taxon>Polyphaga</taxon>
        <taxon>Cucujiformia</taxon>
        <taxon>Coccinelloidea</taxon>
        <taxon>Coccinellidae</taxon>
        <taxon>Scymninae</taxon>
        <taxon>Scymnini</taxon>
        <taxon>Cryptolaemus</taxon>
    </lineage>
</organism>
<feature type="region of interest" description="Disordered" evidence="2">
    <location>
        <begin position="1"/>
        <end position="74"/>
    </location>
</feature>
<evidence type="ECO:0000256" key="1">
    <source>
        <dbReference type="SAM" id="Coils"/>
    </source>
</evidence>
<feature type="compositionally biased region" description="Low complexity" evidence="2">
    <location>
        <begin position="1"/>
        <end position="11"/>
    </location>
</feature>
<comment type="caution">
    <text evidence="3">The sequence shown here is derived from an EMBL/GenBank/DDBJ whole genome shotgun (WGS) entry which is preliminary data.</text>
</comment>
<proteinExistence type="predicted"/>
<keyword evidence="1" id="KW-0175">Coiled coil</keyword>
<reference evidence="3 4" key="1">
    <citation type="journal article" date="2021" name="BMC Biol.">
        <title>Horizontally acquired antibacterial genes associated with adaptive radiation of ladybird beetles.</title>
        <authorList>
            <person name="Li H.S."/>
            <person name="Tang X.F."/>
            <person name="Huang Y.H."/>
            <person name="Xu Z.Y."/>
            <person name="Chen M.L."/>
            <person name="Du X.Y."/>
            <person name="Qiu B.Y."/>
            <person name="Chen P.T."/>
            <person name="Zhang W."/>
            <person name="Slipinski A."/>
            <person name="Escalona H.E."/>
            <person name="Waterhouse R.M."/>
            <person name="Zwick A."/>
            <person name="Pang H."/>
        </authorList>
    </citation>
    <scope>NUCLEOTIDE SEQUENCE [LARGE SCALE GENOMIC DNA]</scope>
    <source>
        <strain evidence="3">SYSU2018</strain>
    </source>
</reference>
<accession>A0ABD2NAT0</accession>
<name>A0ABD2NAT0_9CUCU</name>
<dbReference type="AlphaFoldDB" id="A0ABD2NAT0"/>